<accession>A0A6A6R2G2</accession>
<protein>
    <submittedName>
        <fullName evidence="2">Uncharacterized protein</fullName>
    </submittedName>
</protein>
<keyword evidence="3" id="KW-1185">Reference proteome</keyword>
<dbReference type="OrthoDB" id="10403823at2759"/>
<feature type="signal peptide" evidence="1">
    <location>
        <begin position="1"/>
        <end position="17"/>
    </location>
</feature>
<name>A0A6A6R2G2_9PEZI</name>
<evidence type="ECO:0000313" key="2">
    <source>
        <dbReference type="EMBL" id="KAF2498958.1"/>
    </source>
</evidence>
<feature type="chain" id="PRO_5025475114" evidence="1">
    <location>
        <begin position="18"/>
        <end position="106"/>
    </location>
</feature>
<dbReference type="Proteomes" id="UP000799750">
    <property type="component" value="Unassembled WGS sequence"/>
</dbReference>
<organism evidence="2 3">
    <name type="scientific">Lophium mytilinum</name>
    <dbReference type="NCBI Taxonomy" id="390894"/>
    <lineage>
        <taxon>Eukaryota</taxon>
        <taxon>Fungi</taxon>
        <taxon>Dikarya</taxon>
        <taxon>Ascomycota</taxon>
        <taxon>Pezizomycotina</taxon>
        <taxon>Dothideomycetes</taxon>
        <taxon>Pleosporomycetidae</taxon>
        <taxon>Mytilinidiales</taxon>
        <taxon>Mytilinidiaceae</taxon>
        <taxon>Lophium</taxon>
    </lineage>
</organism>
<reference evidence="2" key="1">
    <citation type="journal article" date="2020" name="Stud. Mycol.">
        <title>101 Dothideomycetes genomes: a test case for predicting lifestyles and emergence of pathogens.</title>
        <authorList>
            <person name="Haridas S."/>
            <person name="Albert R."/>
            <person name="Binder M."/>
            <person name="Bloem J."/>
            <person name="Labutti K."/>
            <person name="Salamov A."/>
            <person name="Andreopoulos B."/>
            <person name="Baker S."/>
            <person name="Barry K."/>
            <person name="Bills G."/>
            <person name="Bluhm B."/>
            <person name="Cannon C."/>
            <person name="Castanera R."/>
            <person name="Culley D."/>
            <person name="Daum C."/>
            <person name="Ezra D."/>
            <person name="Gonzalez J."/>
            <person name="Henrissat B."/>
            <person name="Kuo A."/>
            <person name="Liang C."/>
            <person name="Lipzen A."/>
            <person name="Lutzoni F."/>
            <person name="Magnuson J."/>
            <person name="Mondo S."/>
            <person name="Nolan M."/>
            <person name="Ohm R."/>
            <person name="Pangilinan J."/>
            <person name="Park H.-J."/>
            <person name="Ramirez L."/>
            <person name="Alfaro M."/>
            <person name="Sun H."/>
            <person name="Tritt A."/>
            <person name="Yoshinaga Y."/>
            <person name="Zwiers L.-H."/>
            <person name="Turgeon B."/>
            <person name="Goodwin S."/>
            <person name="Spatafora J."/>
            <person name="Crous P."/>
            <person name="Grigoriev I."/>
        </authorList>
    </citation>
    <scope>NUCLEOTIDE SEQUENCE</scope>
    <source>
        <strain evidence="2">CBS 269.34</strain>
    </source>
</reference>
<evidence type="ECO:0000256" key="1">
    <source>
        <dbReference type="SAM" id="SignalP"/>
    </source>
</evidence>
<dbReference type="EMBL" id="MU004185">
    <property type="protein sequence ID" value="KAF2498958.1"/>
    <property type="molecule type" value="Genomic_DNA"/>
</dbReference>
<evidence type="ECO:0000313" key="3">
    <source>
        <dbReference type="Proteomes" id="UP000799750"/>
    </source>
</evidence>
<proteinExistence type="predicted"/>
<dbReference type="AlphaFoldDB" id="A0A6A6R2G2"/>
<sequence>MRIFAFPLFLNLCYVLSSPAVRRADLSTPTSIPQPSSTTPSDSDWFWWSNGQNTTYGGYYPEWDQCPKEGTTCEEACGLGAVECGTLGNNCYFPGLGDQCCYQWGG</sequence>
<gene>
    <name evidence="2" type="ORF">BU16DRAFT_309957</name>
</gene>
<keyword evidence="1" id="KW-0732">Signal</keyword>